<feature type="transmembrane region" description="Helical" evidence="1">
    <location>
        <begin position="92"/>
        <end position="117"/>
    </location>
</feature>
<dbReference type="AlphaFoldDB" id="S7XCY6"/>
<keyword evidence="1" id="KW-0472">Membrane</keyword>
<keyword evidence="1" id="KW-1133">Transmembrane helix</keyword>
<name>S7XCY6_9FLAO</name>
<feature type="transmembrane region" description="Helical" evidence="1">
    <location>
        <begin position="34"/>
        <end position="54"/>
    </location>
</feature>
<dbReference type="STRING" id="641526.ADIWIN_1033"/>
<dbReference type="OrthoDB" id="1522859at2"/>
<evidence type="ECO:0000259" key="2">
    <source>
        <dbReference type="Pfam" id="PF05569"/>
    </source>
</evidence>
<keyword evidence="4" id="KW-1185">Reference proteome</keyword>
<dbReference type="PANTHER" id="PTHR34978">
    <property type="entry name" value="POSSIBLE SENSOR-TRANSDUCER PROTEIN BLAR"/>
    <property type="match status" value="1"/>
</dbReference>
<dbReference type="CDD" id="cd07341">
    <property type="entry name" value="M56_BlaR1_MecR1_like"/>
    <property type="match status" value="1"/>
</dbReference>
<accession>S7XCY6</accession>
<dbReference type="Proteomes" id="UP000014962">
    <property type="component" value="Unassembled WGS sequence"/>
</dbReference>
<evidence type="ECO:0000313" key="3">
    <source>
        <dbReference type="EMBL" id="EPR73863.1"/>
    </source>
</evidence>
<gene>
    <name evidence="3" type="ORF">ADIWIN_1033</name>
</gene>
<reference evidence="3 4" key="1">
    <citation type="journal article" date="2013" name="Genome Announc.">
        <title>Draft Genome Sequence of Winogradskyella psychrotolerans RS-3T, Isolated from the Marine Transect of Kongsfjorden, Ny-Alesund, Svalbard, Arctic Ocean.</title>
        <authorList>
            <person name="Kumar Pinnaka A."/>
            <person name="Ara S."/>
            <person name="Singh A."/>
            <person name="Shivaji S."/>
        </authorList>
    </citation>
    <scope>NUCLEOTIDE SEQUENCE [LARGE SCALE GENOMIC DNA]</scope>
    <source>
        <strain evidence="3 4">RS-3</strain>
    </source>
</reference>
<protein>
    <submittedName>
        <fullName evidence="3">Regulatory sensor-transducer, BlaR1/MecR1 family</fullName>
    </submittedName>
</protein>
<dbReference type="RefSeq" id="WP_020895403.1">
    <property type="nucleotide sequence ID" value="NZ_ATMR01000077.1"/>
</dbReference>
<dbReference type="Pfam" id="PF05569">
    <property type="entry name" value="Peptidase_M56"/>
    <property type="match status" value="1"/>
</dbReference>
<dbReference type="EMBL" id="ATMR01000077">
    <property type="protein sequence ID" value="EPR73863.1"/>
    <property type="molecule type" value="Genomic_DNA"/>
</dbReference>
<dbReference type="InterPro" id="IPR052173">
    <property type="entry name" value="Beta-lactam_resp_regulator"/>
</dbReference>
<dbReference type="eggNOG" id="COG4219">
    <property type="taxonomic scope" value="Bacteria"/>
</dbReference>
<comment type="caution">
    <text evidence="3">The sequence shown here is derived from an EMBL/GenBank/DDBJ whole genome shotgun (WGS) entry which is preliminary data.</text>
</comment>
<sequence length="267" mass="31309">MEYLLKASAVIAIMYLCFYFFLKKETFFEHNRWFLLTGLVLALIFPLIVIPVYIPVEPIANEVTTFISSAPSNFITTAQPEVAFDWYKLIPILYSIGLIAFTGQFVFQFGSLVLLLLKNPKHKDQHFTYVIVDNKISPFSFFKWIVYNPESYETEELQLILTHEKVHVNQFHSIDIISTQLACILFWFNPLIWLYRKEVRQNLEYIADSKTQSLTNTTKEYQHLLLKTSVTNHATIVSNNFYNSSIKKRILMLNKSRSNKKIYLSTF</sequence>
<dbReference type="PANTHER" id="PTHR34978:SF3">
    <property type="entry name" value="SLR0241 PROTEIN"/>
    <property type="match status" value="1"/>
</dbReference>
<dbReference type="InterPro" id="IPR008756">
    <property type="entry name" value="Peptidase_M56"/>
</dbReference>
<feature type="transmembrane region" description="Helical" evidence="1">
    <location>
        <begin position="6"/>
        <end position="22"/>
    </location>
</feature>
<evidence type="ECO:0000256" key="1">
    <source>
        <dbReference type="SAM" id="Phobius"/>
    </source>
</evidence>
<dbReference type="PATRIC" id="fig|641526.4.peg.1025"/>
<proteinExistence type="predicted"/>
<feature type="domain" description="Peptidase M56" evidence="2">
    <location>
        <begin position="150"/>
        <end position="253"/>
    </location>
</feature>
<organism evidence="3 4">
    <name type="scientific">Winogradskyella psychrotolerans RS-3</name>
    <dbReference type="NCBI Taxonomy" id="641526"/>
    <lineage>
        <taxon>Bacteria</taxon>
        <taxon>Pseudomonadati</taxon>
        <taxon>Bacteroidota</taxon>
        <taxon>Flavobacteriia</taxon>
        <taxon>Flavobacteriales</taxon>
        <taxon>Flavobacteriaceae</taxon>
        <taxon>Winogradskyella</taxon>
    </lineage>
</organism>
<keyword evidence="1" id="KW-0812">Transmembrane</keyword>
<evidence type="ECO:0000313" key="4">
    <source>
        <dbReference type="Proteomes" id="UP000014962"/>
    </source>
</evidence>